<dbReference type="Pfam" id="PF11738">
    <property type="entry name" value="DUF3298"/>
    <property type="match status" value="1"/>
</dbReference>
<name>A0A5B7X479_9FLAO</name>
<accession>A0A5B7X479</accession>
<sequence>MKNAVKKLLCTLFIITLLTGCGKETPPPVFEEFHIDEVSSVDCDPEEENCAFISIHIPWAKNDNDRNRNINRHIEQHVINLIDFQEENDFGSLEALSQNFIDNYEASAKEFPEYNIPWEASVAGRILTNSPELISMEFKLAIFTGGAHGFTSTSYLNFNPETGETYETSELFTSEFNEYAERLFREKNDIPQDQPINSTGYFFEGDSFSLPQNIGFYRNRIILRYNAYEVASYSEGGIQLEIPKEQAEEYLKIL</sequence>
<dbReference type="Proteomes" id="UP000309016">
    <property type="component" value="Chromosome"/>
</dbReference>
<feature type="domain" description="Deacetylase PdaC" evidence="2">
    <location>
        <begin position="46"/>
        <end position="151"/>
    </location>
</feature>
<dbReference type="Gene3D" id="3.90.640.20">
    <property type="entry name" value="Heat-shock cognate protein, ATPase"/>
    <property type="match status" value="1"/>
</dbReference>
<dbReference type="PROSITE" id="PS51257">
    <property type="entry name" value="PROKAR_LIPOPROTEIN"/>
    <property type="match status" value="1"/>
</dbReference>
<proteinExistence type="predicted"/>
<feature type="domain" description="DUF3298" evidence="1">
    <location>
        <begin position="175"/>
        <end position="244"/>
    </location>
</feature>
<evidence type="ECO:0000259" key="2">
    <source>
        <dbReference type="Pfam" id="PF13739"/>
    </source>
</evidence>
<evidence type="ECO:0000313" key="3">
    <source>
        <dbReference type="EMBL" id="QCY69508.1"/>
    </source>
</evidence>
<keyword evidence="4" id="KW-1185">Reference proteome</keyword>
<dbReference type="InterPro" id="IPR037126">
    <property type="entry name" value="PdaC/RsiV-like_sf"/>
</dbReference>
<gene>
    <name evidence="3" type="ORF">FHG64_08955</name>
</gene>
<dbReference type="OrthoDB" id="594879at2"/>
<dbReference type="AlphaFoldDB" id="A0A5B7X479"/>
<dbReference type="RefSeq" id="WP_139066075.1">
    <property type="nucleotide sequence ID" value="NZ_CP040812.1"/>
</dbReference>
<protein>
    <submittedName>
        <fullName evidence="3">DUF3298 and DUF4163 domain-containing protein</fullName>
    </submittedName>
</protein>
<evidence type="ECO:0000259" key="1">
    <source>
        <dbReference type="Pfam" id="PF11738"/>
    </source>
</evidence>
<dbReference type="InterPro" id="IPR021729">
    <property type="entry name" value="DUF3298"/>
</dbReference>
<dbReference type="Gene3D" id="3.30.565.40">
    <property type="entry name" value="Fervidobacterium nodosum Rt17-B1 like"/>
    <property type="match status" value="1"/>
</dbReference>
<dbReference type="Pfam" id="PF13739">
    <property type="entry name" value="PdaC"/>
    <property type="match status" value="1"/>
</dbReference>
<dbReference type="EMBL" id="CP040812">
    <property type="protein sequence ID" value="QCY69508.1"/>
    <property type="molecule type" value="Genomic_DNA"/>
</dbReference>
<dbReference type="KEGG" id="afla:FHG64_08955"/>
<dbReference type="InterPro" id="IPR025303">
    <property type="entry name" value="PdaC"/>
</dbReference>
<organism evidence="3 4">
    <name type="scientific">Antarcticibacterium flavum</name>
    <dbReference type="NCBI Taxonomy" id="2058175"/>
    <lineage>
        <taxon>Bacteria</taxon>
        <taxon>Pseudomonadati</taxon>
        <taxon>Bacteroidota</taxon>
        <taxon>Flavobacteriia</taxon>
        <taxon>Flavobacteriales</taxon>
        <taxon>Flavobacteriaceae</taxon>
        <taxon>Antarcticibacterium</taxon>
    </lineage>
</organism>
<reference evidence="3 4" key="1">
    <citation type="submission" date="2019-06" db="EMBL/GenBank/DDBJ databases">
        <title>Complete genome sequence of Antarcticibacterium flavum KCTC 52984T from an Antarctic marine sediment.</title>
        <authorList>
            <person name="Lee Y.M."/>
            <person name="Shin S.C."/>
        </authorList>
    </citation>
    <scope>NUCLEOTIDE SEQUENCE [LARGE SCALE GENOMIC DNA]</scope>
    <source>
        <strain evidence="3 4">KCTC 52984</strain>
    </source>
</reference>
<evidence type="ECO:0000313" key="4">
    <source>
        <dbReference type="Proteomes" id="UP000309016"/>
    </source>
</evidence>